<keyword evidence="2" id="KW-1185">Reference proteome</keyword>
<dbReference type="EMBL" id="JAYMYR010000004">
    <property type="protein sequence ID" value="KAK7369123.1"/>
    <property type="molecule type" value="Genomic_DNA"/>
</dbReference>
<gene>
    <name evidence="1" type="ORF">VNO80_11157</name>
</gene>
<evidence type="ECO:0000313" key="1">
    <source>
        <dbReference type="EMBL" id="KAK7369123.1"/>
    </source>
</evidence>
<comment type="caution">
    <text evidence="1">The sequence shown here is derived from an EMBL/GenBank/DDBJ whole genome shotgun (WGS) entry which is preliminary data.</text>
</comment>
<name>A0AAN9RK58_PHACN</name>
<reference evidence="1 2" key="1">
    <citation type="submission" date="2024-01" db="EMBL/GenBank/DDBJ databases">
        <title>The genomes of 5 underutilized Papilionoideae crops provide insights into root nodulation and disease resistanc.</title>
        <authorList>
            <person name="Jiang F."/>
        </authorList>
    </citation>
    <scope>NUCLEOTIDE SEQUENCE [LARGE SCALE GENOMIC DNA]</scope>
    <source>
        <strain evidence="1">JINMINGXINNONG_FW02</strain>
        <tissue evidence="1">Leaves</tissue>
    </source>
</reference>
<sequence length="102" mass="10995">MHPDYNLFPGARETKTAVVSCGFGLCFKDGNVEVTGTTGFTTKKYVKINVFMSNVAANVSVDSVLQTKDTVLDKQWEINVKATVLLLKISNHSQVQAPSGSG</sequence>
<evidence type="ECO:0000313" key="2">
    <source>
        <dbReference type="Proteomes" id="UP001374584"/>
    </source>
</evidence>
<protein>
    <submittedName>
        <fullName evidence="1">Uncharacterized protein</fullName>
    </submittedName>
</protein>
<dbReference type="Proteomes" id="UP001374584">
    <property type="component" value="Unassembled WGS sequence"/>
</dbReference>
<dbReference type="AlphaFoldDB" id="A0AAN9RK58"/>
<proteinExistence type="predicted"/>
<organism evidence="1 2">
    <name type="scientific">Phaseolus coccineus</name>
    <name type="common">Scarlet runner bean</name>
    <name type="synonym">Phaseolus multiflorus</name>
    <dbReference type="NCBI Taxonomy" id="3886"/>
    <lineage>
        <taxon>Eukaryota</taxon>
        <taxon>Viridiplantae</taxon>
        <taxon>Streptophyta</taxon>
        <taxon>Embryophyta</taxon>
        <taxon>Tracheophyta</taxon>
        <taxon>Spermatophyta</taxon>
        <taxon>Magnoliopsida</taxon>
        <taxon>eudicotyledons</taxon>
        <taxon>Gunneridae</taxon>
        <taxon>Pentapetalae</taxon>
        <taxon>rosids</taxon>
        <taxon>fabids</taxon>
        <taxon>Fabales</taxon>
        <taxon>Fabaceae</taxon>
        <taxon>Papilionoideae</taxon>
        <taxon>50 kb inversion clade</taxon>
        <taxon>NPAAA clade</taxon>
        <taxon>indigoferoid/millettioid clade</taxon>
        <taxon>Phaseoleae</taxon>
        <taxon>Phaseolus</taxon>
    </lineage>
</organism>
<accession>A0AAN9RK58</accession>